<sequence length="375" mass="36608">MFFAFFPPEVNSGLMYTGPGSGPLVAAAAAWEGLATDLYATAGSYESVLAGLSGGWSGPSAAAMVSAAAPYVSWMSATAAQAVQAGVQVKAATAAYEAAFAMTVPPVVVAGNRVLLAGLVASNIFGQNTPAIAATEAEYVEMWAQDVAAMNGYAAAATSAVQVQGFSTPPATTTTAAVAVVGAPAAGITDGSSILAGLTGLGTTVNGALGALTTSGPLAGVLSQLGLGSLGTTALSSVSSTSSLQQAAVVAQFAMYPAQMLMQMSSMGQNGGAGLVSSGPEELLTTIGNFVDDKMKLVVGGISNQLSTFGSSISAKLASATQLGGLSIPPGWSNAAGGLGELSRAAPLLPSNSVSSVPLSQAVAGMQTSPLAQAL</sequence>
<keyword evidence="4" id="KW-1185">Reference proteome</keyword>
<organism evidence="3 4">
    <name type="scientific">Mycobacterium malmoense</name>
    <dbReference type="NCBI Taxonomy" id="1780"/>
    <lineage>
        <taxon>Bacteria</taxon>
        <taxon>Bacillati</taxon>
        <taxon>Actinomycetota</taxon>
        <taxon>Actinomycetes</taxon>
        <taxon>Mycobacteriales</taxon>
        <taxon>Mycobacteriaceae</taxon>
        <taxon>Mycobacterium</taxon>
    </lineage>
</organism>
<evidence type="ECO:0000313" key="3">
    <source>
        <dbReference type="EMBL" id="ORA75856.1"/>
    </source>
</evidence>
<accession>A0ABX3SM31</accession>
<gene>
    <name evidence="3" type="ORF">BST29_24610</name>
</gene>
<evidence type="ECO:0000256" key="1">
    <source>
        <dbReference type="ARBA" id="ARBA00010652"/>
    </source>
</evidence>
<dbReference type="Gene3D" id="1.20.1260.20">
    <property type="entry name" value="PPE superfamily"/>
    <property type="match status" value="1"/>
</dbReference>
<dbReference type="InterPro" id="IPR038332">
    <property type="entry name" value="PPE_sf"/>
</dbReference>
<dbReference type="EMBL" id="MVHV01000080">
    <property type="protein sequence ID" value="ORA75856.1"/>
    <property type="molecule type" value="Genomic_DNA"/>
</dbReference>
<name>A0ABX3SM31_MYCMA</name>
<dbReference type="SUPFAM" id="SSF140459">
    <property type="entry name" value="PE/PPE dimer-like"/>
    <property type="match status" value="1"/>
</dbReference>
<dbReference type="Proteomes" id="UP000243140">
    <property type="component" value="Unassembled WGS sequence"/>
</dbReference>
<dbReference type="PANTHER" id="PTHR46766">
    <property type="entry name" value="GLUTAMINE-RICH PROTEIN 2"/>
    <property type="match status" value="1"/>
</dbReference>
<dbReference type="PANTHER" id="PTHR46766:SF1">
    <property type="entry name" value="GLUTAMINE-RICH PROTEIN 2"/>
    <property type="match status" value="1"/>
</dbReference>
<protein>
    <recommendedName>
        <fullName evidence="2">PPE domain-containing protein</fullName>
    </recommendedName>
</protein>
<feature type="domain" description="PPE" evidence="2">
    <location>
        <begin position="3"/>
        <end position="161"/>
    </location>
</feature>
<dbReference type="Pfam" id="PF00823">
    <property type="entry name" value="PPE"/>
    <property type="match status" value="1"/>
</dbReference>
<reference evidence="3 4" key="1">
    <citation type="submission" date="2017-02" db="EMBL/GenBank/DDBJ databases">
        <title>The new phylogeny of genus Mycobacterium.</title>
        <authorList>
            <person name="Tortoli E."/>
            <person name="Trovato A."/>
            <person name="Cirillo D.M."/>
        </authorList>
    </citation>
    <scope>NUCLEOTIDE SEQUENCE [LARGE SCALE GENOMIC DNA]</scope>
    <source>
        <strain evidence="3 4">IP1130001</strain>
    </source>
</reference>
<evidence type="ECO:0000259" key="2">
    <source>
        <dbReference type="Pfam" id="PF00823"/>
    </source>
</evidence>
<comment type="caution">
    <text evidence="3">The sequence shown here is derived from an EMBL/GenBank/DDBJ whole genome shotgun (WGS) entry which is preliminary data.</text>
</comment>
<evidence type="ECO:0000313" key="4">
    <source>
        <dbReference type="Proteomes" id="UP000243140"/>
    </source>
</evidence>
<feature type="non-terminal residue" evidence="3">
    <location>
        <position position="375"/>
    </location>
</feature>
<dbReference type="InterPro" id="IPR000030">
    <property type="entry name" value="PPE_dom"/>
</dbReference>
<proteinExistence type="inferred from homology"/>
<comment type="similarity">
    <text evidence="1">Belongs to the mycobacterial PPE family.</text>
</comment>